<accession>A0A0K6GH31</accession>
<sequence>MAPGSHDRNGNFVWLECLLAAQKDNIPAADRIFICRIHTTNPIDPSESEEPVTKSHAHKPLTWPEDSLLYANYVWIGPVVSSYSNPHQLPICPDTKTHLVLIDGELYEGVMTRANLLTEGKDEVSRLIDVYNEFASHLLAKTTQGAWDGQPVPLVFSAKQPTQPPTTNFFLREYLPPSYYQSPLQAQKEGTLSYFKMWIELILSGKLLSHGPSSTLLGSITGCIWPVLGVVFVLLNVAYVRGDVKSPFSPPDYYDLSRLSGSEWDCVQQWCCQLTKALDDSTRVLSPTSLYRLRGAVPTTRAPVEDPAPEEGPVQTNSFDTNVAQNLSASPKPTKKSNRQRSTCSKAKGKGKERRCAQATESETEGEFSSDRDSDSTDYNRKDKSDEDSSEDEFSPSANPPISLKSFEEFYLI</sequence>
<protein>
    <submittedName>
        <fullName evidence="2">Uncharacterized protein</fullName>
    </submittedName>
</protein>
<evidence type="ECO:0000313" key="2">
    <source>
        <dbReference type="EMBL" id="CUA77669.1"/>
    </source>
</evidence>
<feature type="compositionally biased region" description="Polar residues" evidence="1">
    <location>
        <begin position="314"/>
        <end position="331"/>
    </location>
</feature>
<keyword evidence="3" id="KW-1185">Reference proteome</keyword>
<evidence type="ECO:0000256" key="1">
    <source>
        <dbReference type="SAM" id="MobiDB-lite"/>
    </source>
</evidence>
<feature type="compositionally biased region" description="Basic and acidic residues" evidence="1">
    <location>
        <begin position="369"/>
        <end position="387"/>
    </location>
</feature>
<dbReference type="AlphaFoldDB" id="A0A0K6GH31"/>
<dbReference type="EMBL" id="CYGV01001853">
    <property type="protein sequence ID" value="CUA77669.1"/>
    <property type="molecule type" value="Genomic_DNA"/>
</dbReference>
<evidence type="ECO:0000313" key="3">
    <source>
        <dbReference type="Proteomes" id="UP000044841"/>
    </source>
</evidence>
<reference evidence="2 3" key="1">
    <citation type="submission" date="2015-07" db="EMBL/GenBank/DDBJ databases">
        <authorList>
            <person name="Noorani M."/>
        </authorList>
    </citation>
    <scope>NUCLEOTIDE SEQUENCE [LARGE SCALE GENOMIC DNA]</scope>
    <source>
        <strain evidence="2">BBA 69670</strain>
    </source>
</reference>
<organism evidence="2 3">
    <name type="scientific">Rhizoctonia solani</name>
    <dbReference type="NCBI Taxonomy" id="456999"/>
    <lineage>
        <taxon>Eukaryota</taxon>
        <taxon>Fungi</taxon>
        <taxon>Dikarya</taxon>
        <taxon>Basidiomycota</taxon>
        <taxon>Agaricomycotina</taxon>
        <taxon>Agaricomycetes</taxon>
        <taxon>Cantharellales</taxon>
        <taxon>Ceratobasidiaceae</taxon>
        <taxon>Rhizoctonia</taxon>
    </lineage>
</organism>
<name>A0A0K6GH31_9AGAM</name>
<feature type="region of interest" description="Disordered" evidence="1">
    <location>
        <begin position="297"/>
        <end position="413"/>
    </location>
</feature>
<dbReference type="Proteomes" id="UP000044841">
    <property type="component" value="Unassembled WGS sequence"/>
</dbReference>
<gene>
    <name evidence="2" type="ORF">RSOLAG22IIIB_12762</name>
</gene>
<proteinExistence type="predicted"/>